<dbReference type="AlphaFoldDB" id="A0ABD2CIF2"/>
<organism evidence="1 2">
    <name type="scientific">Vespula maculifrons</name>
    <name type="common">Eastern yellow jacket</name>
    <name type="synonym">Wasp</name>
    <dbReference type="NCBI Taxonomy" id="7453"/>
    <lineage>
        <taxon>Eukaryota</taxon>
        <taxon>Metazoa</taxon>
        <taxon>Ecdysozoa</taxon>
        <taxon>Arthropoda</taxon>
        <taxon>Hexapoda</taxon>
        <taxon>Insecta</taxon>
        <taxon>Pterygota</taxon>
        <taxon>Neoptera</taxon>
        <taxon>Endopterygota</taxon>
        <taxon>Hymenoptera</taxon>
        <taxon>Apocrita</taxon>
        <taxon>Aculeata</taxon>
        <taxon>Vespoidea</taxon>
        <taxon>Vespidae</taxon>
        <taxon>Vespinae</taxon>
        <taxon>Vespula</taxon>
    </lineage>
</organism>
<accession>A0ABD2CIF2</accession>
<keyword evidence="2" id="KW-1185">Reference proteome</keyword>
<evidence type="ECO:0000313" key="1">
    <source>
        <dbReference type="EMBL" id="KAL2744861.1"/>
    </source>
</evidence>
<gene>
    <name evidence="1" type="ORF">V1477_007403</name>
</gene>
<protein>
    <submittedName>
        <fullName evidence="1">Uncharacterized protein</fullName>
    </submittedName>
</protein>
<evidence type="ECO:0000313" key="2">
    <source>
        <dbReference type="Proteomes" id="UP001607303"/>
    </source>
</evidence>
<dbReference type="Proteomes" id="UP001607303">
    <property type="component" value="Unassembled WGS sequence"/>
</dbReference>
<dbReference type="EMBL" id="JAYRBN010000050">
    <property type="protein sequence ID" value="KAL2744861.1"/>
    <property type="molecule type" value="Genomic_DNA"/>
</dbReference>
<reference evidence="1 2" key="1">
    <citation type="journal article" date="2024" name="Ann. Entomol. Soc. Am.">
        <title>Genomic analyses of the southern and eastern yellowjacket wasps (Hymenoptera: Vespidae) reveal evolutionary signatures of social life.</title>
        <authorList>
            <person name="Catto M.A."/>
            <person name="Caine P.B."/>
            <person name="Orr S.E."/>
            <person name="Hunt B.G."/>
            <person name="Goodisman M.A.D."/>
        </authorList>
    </citation>
    <scope>NUCLEOTIDE SEQUENCE [LARGE SCALE GENOMIC DNA]</scope>
    <source>
        <strain evidence="1">232</strain>
        <tissue evidence="1">Head and thorax</tissue>
    </source>
</reference>
<proteinExistence type="predicted"/>
<sequence length="36" mass="4100">MSCLFGLVCIDDVAPSISPLDHFFPLYFIVSRQVLR</sequence>
<name>A0ABD2CIF2_VESMC</name>
<comment type="caution">
    <text evidence="1">The sequence shown here is derived from an EMBL/GenBank/DDBJ whole genome shotgun (WGS) entry which is preliminary data.</text>
</comment>